<sequence length="208" mass="23689">MRIFKKCYPVFILLLSLMLFSGSLLTVTAQPQTERLYYGIEANGVLCGYSEISISPILKDGKEMILLNQKTFTMQSALGSEFNTELTLTYHIDPVTGRFSYHDSKVTQGPIELDSAIHIEGNTARFTSTMSDEEITTVLPPQVILENTVFFPHLKRDFVDHNLEKKTYQIYEVREAELQETTYTKVGMEKLELIGIPFNALILDKLNH</sequence>
<feature type="non-terminal residue" evidence="1">
    <location>
        <position position="208"/>
    </location>
</feature>
<reference evidence="1" key="1">
    <citation type="journal article" date="2014" name="Front. Microbiol.">
        <title>High frequency of phylogenetically diverse reductive dehalogenase-homologous genes in deep subseafloor sedimentary metagenomes.</title>
        <authorList>
            <person name="Kawai M."/>
            <person name="Futagami T."/>
            <person name="Toyoda A."/>
            <person name="Takaki Y."/>
            <person name="Nishi S."/>
            <person name="Hori S."/>
            <person name="Arai W."/>
            <person name="Tsubouchi T."/>
            <person name="Morono Y."/>
            <person name="Uchiyama I."/>
            <person name="Ito T."/>
            <person name="Fujiyama A."/>
            <person name="Inagaki F."/>
            <person name="Takami H."/>
        </authorList>
    </citation>
    <scope>NUCLEOTIDE SEQUENCE</scope>
    <source>
        <strain evidence="1">Expedition CK06-06</strain>
    </source>
</reference>
<gene>
    <name evidence="1" type="ORF">S01H1_69434</name>
</gene>
<accession>X0YT42</accession>
<name>X0YT42_9ZZZZ</name>
<comment type="caution">
    <text evidence="1">The sequence shown here is derived from an EMBL/GenBank/DDBJ whole genome shotgun (WGS) entry which is preliminary data.</text>
</comment>
<dbReference type="EMBL" id="BARS01046101">
    <property type="protein sequence ID" value="GAG39836.1"/>
    <property type="molecule type" value="Genomic_DNA"/>
</dbReference>
<evidence type="ECO:0000313" key="1">
    <source>
        <dbReference type="EMBL" id="GAG39836.1"/>
    </source>
</evidence>
<organism evidence="1">
    <name type="scientific">marine sediment metagenome</name>
    <dbReference type="NCBI Taxonomy" id="412755"/>
    <lineage>
        <taxon>unclassified sequences</taxon>
        <taxon>metagenomes</taxon>
        <taxon>ecological metagenomes</taxon>
    </lineage>
</organism>
<protein>
    <recommendedName>
        <fullName evidence="2">DUF3108 domain-containing protein</fullName>
    </recommendedName>
</protein>
<proteinExistence type="predicted"/>
<evidence type="ECO:0008006" key="2">
    <source>
        <dbReference type="Google" id="ProtNLM"/>
    </source>
</evidence>
<dbReference type="AlphaFoldDB" id="X0YT42"/>